<dbReference type="PANTHER" id="PTHR42756:SF1">
    <property type="entry name" value="TRANSCRIPTIONAL REPRESSOR OF EMRAB OPERON"/>
    <property type="match status" value="1"/>
</dbReference>
<dbReference type="Gene3D" id="1.10.10.10">
    <property type="entry name" value="Winged helix-like DNA-binding domain superfamily/Winged helix DNA-binding domain"/>
    <property type="match status" value="1"/>
</dbReference>
<evidence type="ECO:0000256" key="3">
    <source>
        <dbReference type="ARBA" id="ARBA00023163"/>
    </source>
</evidence>
<keyword evidence="6" id="KW-1185">Reference proteome</keyword>
<accession>A0ABP8FYQ3</accession>
<organism evidence="5 6">
    <name type="scientific">Mucilaginibacter gynuensis</name>
    <dbReference type="NCBI Taxonomy" id="1302236"/>
    <lineage>
        <taxon>Bacteria</taxon>
        <taxon>Pseudomonadati</taxon>
        <taxon>Bacteroidota</taxon>
        <taxon>Sphingobacteriia</taxon>
        <taxon>Sphingobacteriales</taxon>
        <taxon>Sphingobacteriaceae</taxon>
        <taxon>Mucilaginibacter</taxon>
    </lineage>
</organism>
<feature type="domain" description="HTH marR-type" evidence="4">
    <location>
        <begin position="5"/>
        <end position="143"/>
    </location>
</feature>
<keyword evidence="1" id="KW-0805">Transcription regulation</keyword>
<dbReference type="PROSITE" id="PS01117">
    <property type="entry name" value="HTH_MARR_1"/>
    <property type="match status" value="1"/>
</dbReference>
<dbReference type="Proteomes" id="UP001500582">
    <property type="component" value="Unassembled WGS sequence"/>
</dbReference>
<keyword evidence="3" id="KW-0804">Transcription</keyword>
<dbReference type="PANTHER" id="PTHR42756">
    <property type="entry name" value="TRANSCRIPTIONAL REGULATOR, MARR"/>
    <property type="match status" value="1"/>
</dbReference>
<evidence type="ECO:0000256" key="1">
    <source>
        <dbReference type="ARBA" id="ARBA00023015"/>
    </source>
</evidence>
<evidence type="ECO:0000313" key="6">
    <source>
        <dbReference type="Proteomes" id="UP001500582"/>
    </source>
</evidence>
<comment type="caution">
    <text evidence="5">The sequence shown here is derived from an EMBL/GenBank/DDBJ whole genome shotgun (WGS) entry which is preliminary data.</text>
</comment>
<proteinExistence type="predicted"/>
<dbReference type="SUPFAM" id="SSF46785">
    <property type="entry name" value="Winged helix' DNA-binding domain"/>
    <property type="match status" value="1"/>
</dbReference>
<evidence type="ECO:0000313" key="5">
    <source>
        <dbReference type="EMBL" id="GAA4313692.1"/>
    </source>
</evidence>
<evidence type="ECO:0000259" key="4">
    <source>
        <dbReference type="PROSITE" id="PS50995"/>
    </source>
</evidence>
<dbReference type="Pfam" id="PF01047">
    <property type="entry name" value="MarR"/>
    <property type="match status" value="1"/>
</dbReference>
<name>A0ABP8FYQ3_9SPHI</name>
<gene>
    <name evidence="5" type="ORF">GCM10023149_09550</name>
</gene>
<dbReference type="InterPro" id="IPR000835">
    <property type="entry name" value="HTH_MarR-typ"/>
</dbReference>
<dbReference type="InterPro" id="IPR036388">
    <property type="entry name" value="WH-like_DNA-bd_sf"/>
</dbReference>
<dbReference type="InterPro" id="IPR023187">
    <property type="entry name" value="Tscrpt_reg_MarR-type_CS"/>
</dbReference>
<reference evidence="6" key="1">
    <citation type="journal article" date="2019" name="Int. J. Syst. Evol. Microbiol.">
        <title>The Global Catalogue of Microorganisms (GCM) 10K type strain sequencing project: providing services to taxonomists for standard genome sequencing and annotation.</title>
        <authorList>
            <consortium name="The Broad Institute Genomics Platform"/>
            <consortium name="The Broad Institute Genome Sequencing Center for Infectious Disease"/>
            <person name="Wu L."/>
            <person name="Ma J."/>
        </authorList>
    </citation>
    <scope>NUCLEOTIDE SEQUENCE [LARGE SCALE GENOMIC DNA]</scope>
    <source>
        <strain evidence="6">JCM 17705</strain>
    </source>
</reference>
<dbReference type="RefSeq" id="WP_345209863.1">
    <property type="nucleotide sequence ID" value="NZ_BAABFT010000002.1"/>
</dbReference>
<protein>
    <recommendedName>
        <fullName evidence="4">HTH marR-type domain-containing protein</fullName>
    </recommendedName>
</protein>
<evidence type="ECO:0000256" key="2">
    <source>
        <dbReference type="ARBA" id="ARBA00023125"/>
    </source>
</evidence>
<dbReference type="PROSITE" id="PS50995">
    <property type="entry name" value="HTH_MARR_2"/>
    <property type="match status" value="1"/>
</dbReference>
<dbReference type="SMART" id="SM00347">
    <property type="entry name" value="HTH_MARR"/>
    <property type="match status" value="1"/>
</dbReference>
<dbReference type="InterPro" id="IPR036390">
    <property type="entry name" value="WH_DNA-bd_sf"/>
</dbReference>
<dbReference type="EMBL" id="BAABFT010000002">
    <property type="protein sequence ID" value="GAA4313692.1"/>
    <property type="molecule type" value="Genomic_DNA"/>
</dbReference>
<dbReference type="PRINTS" id="PR00598">
    <property type="entry name" value="HTHMARR"/>
</dbReference>
<sequence length="163" mass="18994">MSVSTDQLTEQFSKAVSKLNMAFRQFIQARLRQYEIDLTFEMLQVMICLWQKDGINQQEIANITVKDKASMVYLLDNLEKRSLVYRMPDMSDRRNKLIFLTKKGKGLERDIQPILQQMYDSAEVGIKPAKLKEFICLCENMWQNLENGMLCTGDEISNLNKTP</sequence>
<keyword evidence="2" id="KW-0238">DNA-binding</keyword>